<feature type="compositionally biased region" description="Basic and acidic residues" evidence="1">
    <location>
        <begin position="107"/>
        <end position="119"/>
    </location>
</feature>
<dbReference type="InParanoid" id="A0A251S4W4"/>
<feature type="region of interest" description="Disordered" evidence="1">
    <location>
        <begin position="287"/>
        <end position="308"/>
    </location>
</feature>
<reference evidence="2" key="3">
    <citation type="submission" date="2020-06" db="EMBL/GenBank/DDBJ databases">
        <title>Helianthus annuus Genome sequencing and assembly Release 2.</title>
        <authorList>
            <person name="Gouzy J."/>
            <person name="Langlade N."/>
            <person name="Munos S."/>
        </authorList>
    </citation>
    <scope>NUCLEOTIDE SEQUENCE</scope>
    <source>
        <tissue evidence="2">Leaves</tissue>
    </source>
</reference>
<dbReference type="AlphaFoldDB" id="A0A251S4W4"/>
<dbReference type="EMBL" id="CM007904">
    <property type="protein sequence ID" value="OTF93803.1"/>
    <property type="molecule type" value="Genomic_DNA"/>
</dbReference>
<feature type="region of interest" description="Disordered" evidence="1">
    <location>
        <begin position="1"/>
        <end position="273"/>
    </location>
</feature>
<reference evidence="2 4" key="1">
    <citation type="journal article" date="2017" name="Nature">
        <title>The sunflower genome provides insights into oil metabolism, flowering and Asterid evolution.</title>
        <authorList>
            <person name="Badouin H."/>
            <person name="Gouzy J."/>
            <person name="Grassa C.J."/>
            <person name="Murat F."/>
            <person name="Staton S.E."/>
            <person name="Cottret L."/>
            <person name="Lelandais-Briere C."/>
            <person name="Owens G.L."/>
            <person name="Carrere S."/>
            <person name="Mayjonade B."/>
            <person name="Legrand L."/>
            <person name="Gill N."/>
            <person name="Kane N.C."/>
            <person name="Bowers J.E."/>
            <person name="Hubner S."/>
            <person name="Bellec A."/>
            <person name="Berard A."/>
            <person name="Berges H."/>
            <person name="Blanchet N."/>
            <person name="Boniface M.C."/>
            <person name="Brunel D."/>
            <person name="Catrice O."/>
            <person name="Chaidir N."/>
            <person name="Claudel C."/>
            <person name="Donnadieu C."/>
            <person name="Faraut T."/>
            <person name="Fievet G."/>
            <person name="Helmstetter N."/>
            <person name="King M."/>
            <person name="Knapp S.J."/>
            <person name="Lai Z."/>
            <person name="Le Paslier M.C."/>
            <person name="Lippi Y."/>
            <person name="Lorenzon L."/>
            <person name="Mandel J.R."/>
            <person name="Marage G."/>
            <person name="Marchand G."/>
            <person name="Marquand E."/>
            <person name="Bret-Mestries E."/>
            <person name="Morien E."/>
            <person name="Nambeesan S."/>
            <person name="Nguyen T."/>
            <person name="Pegot-Espagnet P."/>
            <person name="Pouilly N."/>
            <person name="Raftis F."/>
            <person name="Sallet E."/>
            <person name="Schiex T."/>
            <person name="Thomas J."/>
            <person name="Vandecasteele C."/>
            <person name="Vares D."/>
            <person name="Vear F."/>
            <person name="Vautrin S."/>
            <person name="Crespi M."/>
            <person name="Mangin B."/>
            <person name="Burke J.M."/>
            <person name="Salse J."/>
            <person name="Munos S."/>
            <person name="Vincourt P."/>
            <person name="Rieseberg L.H."/>
            <person name="Langlade N.B."/>
        </authorList>
    </citation>
    <scope>NUCLEOTIDE SEQUENCE [LARGE SCALE GENOMIC DNA]</scope>
    <source>
        <strain evidence="4">cv. SF193</strain>
        <tissue evidence="2">Leaves</tissue>
    </source>
</reference>
<feature type="compositionally biased region" description="Basic and acidic residues" evidence="1">
    <location>
        <begin position="243"/>
        <end position="273"/>
    </location>
</feature>
<evidence type="ECO:0000313" key="2">
    <source>
        <dbReference type="EMBL" id="KAF5797917.1"/>
    </source>
</evidence>
<keyword evidence="4" id="KW-1185">Reference proteome</keyword>
<sequence>MGCGKSKHAVETATTITKSTNSDGTKQTTTATATKTVKETTTGSSLIQKEADTKSLRVEDTDKKPVNNVDKTDNEKVEKPAEGLKDVKVKDSDPAENAAPTSAENAGKAEEVVRGEEKVNGLGQADANNVSNVVPTSSKDDVATTEVVKEDEGKREPTLKADNNAKTANVVPIEENKMKESNLTKDNLTKTEFLTPTLSEDVVGPFEVTKGDGEIKDSKKETIPATSDEKPVKTIDAPSNPNDDNHKVKEQKLVVKASESTKVEAKKEEDAAVTEKDIAKAKISVATETEKVSTANGAKVAETQEKKP</sequence>
<gene>
    <name evidence="3" type="ORF">HannXRQ_Chr15g0465221</name>
    <name evidence="2" type="ORF">HanXRQr2_Chr07g0286501</name>
</gene>
<feature type="compositionally biased region" description="Basic and acidic residues" evidence="1">
    <location>
        <begin position="209"/>
        <end position="233"/>
    </location>
</feature>
<dbReference type="OMA" id="DQKNECS"/>
<feature type="compositionally biased region" description="Basic and acidic residues" evidence="1">
    <location>
        <begin position="138"/>
        <end position="159"/>
    </location>
</feature>
<reference evidence="3" key="2">
    <citation type="submission" date="2017-02" db="EMBL/GenBank/DDBJ databases">
        <title>Sunflower complete genome.</title>
        <authorList>
            <person name="Langlade N."/>
            <person name="Munos S."/>
        </authorList>
    </citation>
    <scope>NUCLEOTIDE SEQUENCE [LARGE SCALE GENOMIC DNA]</scope>
    <source>
        <tissue evidence="3">Leaves</tissue>
    </source>
</reference>
<feature type="compositionally biased region" description="Polar residues" evidence="1">
    <location>
        <begin position="12"/>
        <end position="24"/>
    </location>
</feature>
<feature type="compositionally biased region" description="Low complexity" evidence="1">
    <location>
        <begin position="25"/>
        <end position="42"/>
    </location>
</feature>
<proteinExistence type="predicted"/>
<organism evidence="3 4">
    <name type="scientific">Helianthus annuus</name>
    <name type="common">Common sunflower</name>
    <dbReference type="NCBI Taxonomy" id="4232"/>
    <lineage>
        <taxon>Eukaryota</taxon>
        <taxon>Viridiplantae</taxon>
        <taxon>Streptophyta</taxon>
        <taxon>Embryophyta</taxon>
        <taxon>Tracheophyta</taxon>
        <taxon>Spermatophyta</taxon>
        <taxon>Magnoliopsida</taxon>
        <taxon>eudicotyledons</taxon>
        <taxon>Gunneridae</taxon>
        <taxon>Pentapetalae</taxon>
        <taxon>asterids</taxon>
        <taxon>campanulids</taxon>
        <taxon>Asterales</taxon>
        <taxon>Asteraceae</taxon>
        <taxon>Asteroideae</taxon>
        <taxon>Heliantheae alliance</taxon>
        <taxon>Heliantheae</taxon>
        <taxon>Helianthus</taxon>
    </lineage>
</organism>
<feature type="compositionally biased region" description="Basic and acidic residues" evidence="1">
    <location>
        <begin position="49"/>
        <end position="93"/>
    </location>
</feature>
<feature type="compositionally biased region" description="Basic and acidic residues" evidence="1">
    <location>
        <begin position="174"/>
        <end position="189"/>
    </location>
</feature>
<accession>A0A251S4W4</accession>
<dbReference type="OrthoDB" id="1730394at2759"/>
<dbReference type="Proteomes" id="UP000215914">
    <property type="component" value="Chromosome 15"/>
</dbReference>
<protein>
    <submittedName>
        <fullName evidence="3">Uncharacterized protein</fullName>
    </submittedName>
</protein>
<evidence type="ECO:0000313" key="4">
    <source>
        <dbReference type="Proteomes" id="UP000215914"/>
    </source>
</evidence>
<evidence type="ECO:0000256" key="1">
    <source>
        <dbReference type="SAM" id="MobiDB-lite"/>
    </source>
</evidence>
<dbReference type="EMBL" id="MNCJ02000322">
    <property type="protein sequence ID" value="KAF5797917.1"/>
    <property type="molecule type" value="Genomic_DNA"/>
</dbReference>
<name>A0A251S4W4_HELAN</name>
<dbReference type="Gramene" id="mRNA:HanXRQr2_Chr07g0286501">
    <property type="protein sequence ID" value="mRNA:HanXRQr2_Chr07g0286501"/>
    <property type="gene ID" value="HanXRQr2_Chr07g0286501"/>
</dbReference>
<feature type="compositionally biased region" description="Polar residues" evidence="1">
    <location>
        <begin position="126"/>
        <end position="137"/>
    </location>
</feature>
<evidence type="ECO:0000313" key="3">
    <source>
        <dbReference type="EMBL" id="OTF93803.1"/>
    </source>
</evidence>
<dbReference type="STRING" id="4232.A0A251S4W4"/>